<dbReference type="PANTHER" id="PTHR33909">
    <property type="entry name" value="SEC TRANSLOCON ACCESSORY COMPLEX SUBUNIT YAJC"/>
    <property type="match status" value="1"/>
</dbReference>
<evidence type="ECO:0000256" key="1">
    <source>
        <dbReference type="ARBA" id="ARBA00004162"/>
    </source>
</evidence>
<reference key="1">
    <citation type="journal article" date="2011" name="Mol. Biol. Evol.">
        <title>Unity in variety -- the pan-genome of the Chlamydiae.</title>
        <authorList>
            <person name="Collingro A."/>
            <person name="Tischler P."/>
            <person name="Weinmaier T."/>
            <person name="Penz T."/>
            <person name="Heinz E."/>
            <person name="Brunham R.C."/>
            <person name="Read T.D."/>
            <person name="Bavoil P.M."/>
            <person name="Sachse K."/>
            <person name="Kahane S."/>
            <person name="Friedman M.G."/>
            <person name="Rattei T."/>
            <person name="Myers G.S.A."/>
            <person name="Horn M."/>
        </authorList>
    </citation>
    <scope>NUCLEOTIDE SEQUENCE</scope>
    <source>
        <strain>Z</strain>
    </source>
</reference>
<comment type="subcellular location">
    <subcellularLocation>
        <location evidence="1">Cell membrane</location>
        <topology evidence="1">Single-pass membrane protein</topology>
    </subcellularLocation>
</comment>
<evidence type="ECO:0000313" key="14">
    <source>
        <dbReference type="Proteomes" id="UP000000496"/>
    </source>
</evidence>
<keyword evidence="7" id="KW-0653">Protein transport</keyword>
<evidence type="ECO:0000256" key="8">
    <source>
        <dbReference type="ARBA" id="ARBA00022989"/>
    </source>
</evidence>
<dbReference type="eggNOG" id="COG1862">
    <property type="taxonomic scope" value="Bacteria"/>
</dbReference>
<keyword evidence="5" id="KW-1003">Cell membrane</keyword>
<comment type="similarity">
    <text evidence="2">Belongs to the YajC family.</text>
</comment>
<dbReference type="GO" id="GO:0015031">
    <property type="term" value="P:protein transport"/>
    <property type="evidence" value="ECO:0007669"/>
    <property type="project" value="UniProtKB-KW"/>
</dbReference>
<evidence type="ECO:0000256" key="6">
    <source>
        <dbReference type="ARBA" id="ARBA00022692"/>
    </source>
</evidence>
<evidence type="ECO:0000256" key="10">
    <source>
        <dbReference type="ARBA" id="ARBA00023136"/>
    </source>
</evidence>
<feature type="transmembrane region" description="Helical" evidence="11">
    <location>
        <begin position="29"/>
        <end position="50"/>
    </location>
</feature>
<dbReference type="KEGG" id="sng:SNE_A03870"/>
<gene>
    <name evidence="13" type="primary">yajC</name>
    <name evidence="13" type="ordered locus">SNE_A03870</name>
</gene>
<dbReference type="SMART" id="SM01323">
    <property type="entry name" value="YajC"/>
    <property type="match status" value="1"/>
</dbReference>
<evidence type="ECO:0000256" key="7">
    <source>
        <dbReference type="ARBA" id="ARBA00022927"/>
    </source>
</evidence>
<evidence type="ECO:0000256" key="3">
    <source>
        <dbReference type="ARBA" id="ARBA00014962"/>
    </source>
</evidence>
<dbReference type="RefSeq" id="WP_013942731.1">
    <property type="nucleotide sequence ID" value="NC_015713.1"/>
</dbReference>
<dbReference type="OrthoDB" id="9800132at2"/>
<organism evidence="13 14">
    <name type="scientific">Simkania negevensis (strain ATCC VR-1471 / DSM 27360 / Z)</name>
    <dbReference type="NCBI Taxonomy" id="331113"/>
    <lineage>
        <taxon>Bacteria</taxon>
        <taxon>Pseudomonadati</taxon>
        <taxon>Chlamydiota</taxon>
        <taxon>Chlamydiia</taxon>
        <taxon>Parachlamydiales</taxon>
        <taxon>Simkaniaceae</taxon>
        <taxon>Simkania</taxon>
    </lineage>
</organism>
<dbReference type="NCBIfam" id="TIGR00739">
    <property type="entry name" value="yajC"/>
    <property type="match status" value="1"/>
</dbReference>
<evidence type="ECO:0000256" key="4">
    <source>
        <dbReference type="ARBA" id="ARBA00022448"/>
    </source>
</evidence>
<dbReference type="PRINTS" id="PR01853">
    <property type="entry name" value="YAJCTRNLCASE"/>
</dbReference>
<protein>
    <recommendedName>
        <fullName evidence="3">Sec translocon accessory complex subunit YajC</fullName>
    </recommendedName>
</protein>
<sequence>MKKGLLFLLPILASASLFADEAAAPARGQSMYQTLMMIGIALVFFYLILWRPEQKRRKKMNDLRTNLSKGDRVTAMGIVGTVAQIKTDTIILKMVDGAKIEVIKGAISDVQPAGTEDKKVDISSAETNGADS</sequence>
<feature type="chain" id="PRO_5003374024" description="Sec translocon accessory complex subunit YajC" evidence="12">
    <location>
        <begin position="20"/>
        <end position="132"/>
    </location>
</feature>
<dbReference type="STRING" id="331113.SNE_A03870"/>
<dbReference type="EMBL" id="FR872582">
    <property type="protein sequence ID" value="CCB88264.1"/>
    <property type="molecule type" value="Genomic_DNA"/>
</dbReference>
<dbReference type="AlphaFoldDB" id="F8L6D4"/>
<dbReference type="InterPro" id="IPR003849">
    <property type="entry name" value="Preprotein_translocase_YajC"/>
</dbReference>
<proteinExistence type="inferred from homology"/>
<evidence type="ECO:0000256" key="9">
    <source>
        <dbReference type="ARBA" id="ARBA00023010"/>
    </source>
</evidence>
<keyword evidence="12" id="KW-0732">Signal</keyword>
<keyword evidence="6 11" id="KW-0812">Transmembrane</keyword>
<dbReference type="HOGENOM" id="CLU_116157_2_2_0"/>
<keyword evidence="4" id="KW-0813">Transport</keyword>
<evidence type="ECO:0000256" key="2">
    <source>
        <dbReference type="ARBA" id="ARBA00006742"/>
    </source>
</evidence>
<dbReference type="PANTHER" id="PTHR33909:SF1">
    <property type="entry name" value="SEC TRANSLOCON ACCESSORY COMPLEX SUBUNIT YAJC"/>
    <property type="match status" value="1"/>
</dbReference>
<keyword evidence="14" id="KW-1185">Reference proteome</keyword>
<evidence type="ECO:0000256" key="5">
    <source>
        <dbReference type="ARBA" id="ARBA00022475"/>
    </source>
</evidence>
<keyword evidence="9" id="KW-0811">Translocation</keyword>
<evidence type="ECO:0000256" key="11">
    <source>
        <dbReference type="SAM" id="Phobius"/>
    </source>
</evidence>
<reference evidence="13 14" key="2">
    <citation type="journal article" date="2011" name="Mol. Biol. Evol.">
        <title>Unity in variety--the pan-genome of the Chlamydiae.</title>
        <authorList>
            <person name="Collingro A."/>
            <person name="Tischler P."/>
            <person name="Weinmaier T."/>
            <person name="Penz T."/>
            <person name="Heinz E."/>
            <person name="Brunham R.C."/>
            <person name="Read T.D."/>
            <person name="Bavoil P.M."/>
            <person name="Sachse K."/>
            <person name="Kahane S."/>
            <person name="Friedman M.G."/>
            <person name="Rattei T."/>
            <person name="Myers G.S."/>
            <person name="Horn M."/>
        </authorList>
    </citation>
    <scope>NUCLEOTIDE SEQUENCE [LARGE SCALE GENOMIC DNA]</scope>
    <source>
        <strain evidence="14">ATCC VR-1471 / Z</strain>
    </source>
</reference>
<dbReference type="GO" id="GO:0005886">
    <property type="term" value="C:plasma membrane"/>
    <property type="evidence" value="ECO:0007669"/>
    <property type="project" value="UniProtKB-SubCell"/>
</dbReference>
<keyword evidence="8 11" id="KW-1133">Transmembrane helix</keyword>
<accession>F8L6D4</accession>
<keyword evidence="10 11" id="KW-0472">Membrane</keyword>
<dbReference type="Proteomes" id="UP000000496">
    <property type="component" value="Chromosome gsn.131"/>
</dbReference>
<evidence type="ECO:0000256" key="12">
    <source>
        <dbReference type="SAM" id="SignalP"/>
    </source>
</evidence>
<feature type="signal peptide" evidence="12">
    <location>
        <begin position="1"/>
        <end position="19"/>
    </location>
</feature>
<name>F8L6D4_SIMNZ</name>
<dbReference type="Pfam" id="PF02699">
    <property type="entry name" value="YajC"/>
    <property type="match status" value="1"/>
</dbReference>
<evidence type="ECO:0000313" key="13">
    <source>
        <dbReference type="EMBL" id="CCB88264.1"/>
    </source>
</evidence>